<evidence type="ECO:0000256" key="7">
    <source>
        <dbReference type="ARBA" id="ARBA00023136"/>
    </source>
</evidence>
<dbReference type="InterPro" id="IPR038731">
    <property type="entry name" value="RgtA/B/C-like"/>
</dbReference>
<feature type="transmembrane region" description="Helical" evidence="8">
    <location>
        <begin position="361"/>
        <end position="378"/>
    </location>
</feature>
<dbReference type="RefSeq" id="WP_145246845.1">
    <property type="nucleotide sequence ID" value="NZ_CP036278.1"/>
</dbReference>
<feature type="transmembrane region" description="Helical" evidence="8">
    <location>
        <begin position="174"/>
        <end position="200"/>
    </location>
</feature>
<evidence type="ECO:0000256" key="4">
    <source>
        <dbReference type="ARBA" id="ARBA00022679"/>
    </source>
</evidence>
<accession>A0A518AMX4</accession>
<keyword evidence="11" id="KW-1185">Reference proteome</keyword>
<dbReference type="InterPro" id="IPR050297">
    <property type="entry name" value="LipidA_mod_glycosyltrf_83"/>
</dbReference>
<dbReference type="PANTHER" id="PTHR33908:SF3">
    <property type="entry name" value="UNDECAPRENYL PHOSPHATE-ALPHA-4-AMINO-4-DEOXY-L-ARABINOSE ARABINOSYL TRANSFERASE"/>
    <property type="match status" value="1"/>
</dbReference>
<dbReference type="Proteomes" id="UP000315750">
    <property type="component" value="Chromosome"/>
</dbReference>
<dbReference type="GO" id="GO:0005886">
    <property type="term" value="C:plasma membrane"/>
    <property type="evidence" value="ECO:0007669"/>
    <property type="project" value="UniProtKB-SubCell"/>
</dbReference>
<feature type="transmembrane region" description="Helical" evidence="8">
    <location>
        <begin position="282"/>
        <end position="300"/>
    </location>
</feature>
<keyword evidence="7 8" id="KW-0472">Membrane</keyword>
<dbReference type="GO" id="GO:0010041">
    <property type="term" value="P:response to iron(III) ion"/>
    <property type="evidence" value="ECO:0007669"/>
    <property type="project" value="TreeGrafter"/>
</dbReference>
<evidence type="ECO:0000256" key="2">
    <source>
        <dbReference type="ARBA" id="ARBA00022475"/>
    </source>
</evidence>
<dbReference type="EMBL" id="CP036278">
    <property type="protein sequence ID" value="QDU56087.1"/>
    <property type="molecule type" value="Genomic_DNA"/>
</dbReference>
<feature type="transmembrane region" description="Helical" evidence="8">
    <location>
        <begin position="21"/>
        <end position="41"/>
    </location>
</feature>
<comment type="subcellular location">
    <subcellularLocation>
        <location evidence="1">Cell membrane</location>
        <topology evidence="1">Multi-pass membrane protein</topology>
    </subcellularLocation>
</comment>
<keyword evidence="2" id="KW-1003">Cell membrane</keyword>
<dbReference type="GO" id="GO:0009103">
    <property type="term" value="P:lipopolysaccharide biosynthetic process"/>
    <property type="evidence" value="ECO:0007669"/>
    <property type="project" value="UniProtKB-ARBA"/>
</dbReference>
<sequence length="512" mass="56573">MSSYEHNASTSRPEQRRRPIETGEAIAVVCLVVGLLVYHAFTIGRQSWFIDEANELVHCRVAWAEIIHVPDSMPPLYSYLLKAWTSTFGVETARWPSALCGIATVVAMWWYARQVVSQRIAVVAAGVLAISPFLLYYSQLVRAYSMFTLLACLTIGQFAITVRQPSKGKWALLGLLWVLGMFTHYYFAFVIVALWIIGLAADARRFVLPLLLTSIAAGVLSLPILISLKSDFAFQHDLREPRPLSLAAAAYTYVSFFSGYTLGPSKPELQTFPVREAAKQVMPWAVAIGGCSLLLGMAGIKRLASQRLASAVVLLAVLPIILAGGLGVATGITYNVRFVVWCIVPIAVLMASGMAESWPRWWGKLATIGLLVISLVAINNRTFVPRYQNEDLRAAAEFIEQEGEQASRVFVVSDYLSCVLDFYMAEPDRIAELPVAGEANQIIDSAADVQLAIDSMDQLTSTGEECWVVYSRAFHGDPEQLLLDRLLDDQQLELAAEFAGVRVYRHAAEQRE</sequence>
<feature type="transmembrane region" description="Helical" evidence="8">
    <location>
        <begin position="206"/>
        <end position="228"/>
    </location>
</feature>
<organism evidence="10 11">
    <name type="scientific">Aeoliella mucimassa</name>
    <dbReference type="NCBI Taxonomy" id="2527972"/>
    <lineage>
        <taxon>Bacteria</taxon>
        <taxon>Pseudomonadati</taxon>
        <taxon>Planctomycetota</taxon>
        <taxon>Planctomycetia</taxon>
        <taxon>Pirellulales</taxon>
        <taxon>Lacipirellulaceae</taxon>
        <taxon>Aeoliella</taxon>
    </lineage>
</organism>
<keyword evidence="6 8" id="KW-1133">Transmembrane helix</keyword>
<feature type="transmembrane region" description="Helical" evidence="8">
    <location>
        <begin position="244"/>
        <end position="262"/>
    </location>
</feature>
<dbReference type="PANTHER" id="PTHR33908">
    <property type="entry name" value="MANNOSYLTRANSFERASE YKCB-RELATED"/>
    <property type="match status" value="1"/>
</dbReference>
<keyword evidence="5 8" id="KW-0812">Transmembrane</keyword>
<dbReference type="AlphaFoldDB" id="A0A518AMX4"/>
<feature type="domain" description="Glycosyltransferase RgtA/B/C/D-like" evidence="9">
    <location>
        <begin position="73"/>
        <end position="220"/>
    </location>
</feature>
<dbReference type="GO" id="GO:0016763">
    <property type="term" value="F:pentosyltransferase activity"/>
    <property type="evidence" value="ECO:0007669"/>
    <property type="project" value="TreeGrafter"/>
</dbReference>
<protein>
    <recommendedName>
        <fullName evidence="9">Glycosyltransferase RgtA/B/C/D-like domain-containing protein</fullName>
    </recommendedName>
</protein>
<proteinExistence type="predicted"/>
<evidence type="ECO:0000256" key="3">
    <source>
        <dbReference type="ARBA" id="ARBA00022676"/>
    </source>
</evidence>
<name>A0A518AMX4_9BACT</name>
<evidence type="ECO:0000259" key="9">
    <source>
        <dbReference type="Pfam" id="PF13231"/>
    </source>
</evidence>
<evidence type="ECO:0000256" key="8">
    <source>
        <dbReference type="SAM" id="Phobius"/>
    </source>
</evidence>
<gene>
    <name evidence="10" type="ORF">Pan181_22900</name>
</gene>
<dbReference type="OrthoDB" id="269299at2"/>
<evidence type="ECO:0000256" key="6">
    <source>
        <dbReference type="ARBA" id="ARBA00022989"/>
    </source>
</evidence>
<evidence type="ECO:0000313" key="10">
    <source>
        <dbReference type="EMBL" id="QDU56087.1"/>
    </source>
</evidence>
<feature type="transmembrane region" description="Helical" evidence="8">
    <location>
        <begin position="312"/>
        <end position="332"/>
    </location>
</feature>
<dbReference type="Pfam" id="PF13231">
    <property type="entry name" value="PMT_2"/>
    <property type="match status" value="1"/>
</dbReference>
<dbReference type="KEGG" id="amuc:Pan181_22900"/>
<reference evidence="10 11" key="1">
    <citation type="submission" date="2019-02" db="EMBL/GenBank/DDBJ databases">
        <title>Deep-cultivation of Planctomycetes and their phenomic and genomic characterization uncovers novel biology.</title>
        <authorList>
            <person name="Wiegand S."/>
            <person name="Jogler M."/>
            <person name="Boedeker C."/>
            <person name="Pinto D."/>
            <person name="Vollmers J."/>
            <person name="Rivas-Marin E."/>
            <person name="Kohn T."/>
            <person name="Peeters S.H."/>
            <person name="Heuer A."/>
            <person name="Rast P."/>
            <person name="Oberbeckmann S."/>
            <person name="Bunk B."/>
            <person name="Jeske O."/>
            <person name="Meyerdierks A."/>
            <person name="Storesund J.E."/>
            <person name="Kallscheuer N."/>
            <person name="Luecker S."/>
            <person name="Lage O.M."/>
            <person name="Pohl T."/>
            <person name="Merkel B.J."/>
            <person name="Hornburger P."/>
            <person name="Mueller R.-W."/>
            <person name="Bruemmer F."/>
            <person name="Labrenz M."/>
            <person name="Spormann A.M."/>
            <person name="Op den Camp H."/>
            <person name="Overmann J."/>
            <person name="Amann R."/>
            <person name="Jetten M.S.M."/>
            <person name="Mascher T."/>
            <person name="Medema M.H."/>
            <person name="Devos D.P."/>
            <person name="Kaster A.-K."/>
            <person name="Ovreas L."/>
            <person name="Rohde M."/>
            <person name="Galperin M.Y."/>
            <person name="Jogler C."/>
        </authorList>
    </citation>
    <scope>NUCLEOTIDE SEQUENCE [LARGE SCALE GENOMIC DNA]</scope>
    <source>
        <strain evidence="10 11">Pan181</strain>
    </source>
</reference>
<evidence type="ECO:0000256" key="1">
    <source>
        <dbReference type="ARBA" id="ARBA00004651"/>
    </source>
</evidence>
<keyword evidence="4" id="KW-0808">Transferase</keyword>
<feature type="transmembrane region" description="Helical" evidence="8">
    <location>
        <begin position="119"/>
        <end position="137"/>
    </location>
</feature>
<evidence type="ECO:0000313" key="11">
    <source>
        <dbReference type="Proteomes" id="UP000315750"/>
    </source>
</evidence>
<feature type="transmembrane region" description="Helical" evidence="8">
    <location>
        <begin position="143"/>
        <end position="162"/>
    </location>
</feature>
<feature type="transmembrane region" description="Helical" evidence="8">
    <location>
        <begin position="338"/>
        <end position="354"/>
    </location>
</feature>
<evidence type="ECO:0000256" key="5">
    <source>
        <dbReference type="ARBA" id="ARBA00022692"/>
    </source>
</evidence>
<keyword evidence="3" id="KW-0328">Glycosyltransferase</keyword>